<reference evidence="9" key="2">
    <citation type="journal article" date="2017" name="Nat. Plants">
        <title>The Aegilops tauschii genome reveals multiple impacts of transposons.</title>
        <authorList>
            <person name="Zhao G."/>
            <person name="Zou C."/>
            <person name="Li K."/>
            <person name="Wang K."/>
            <person name="Li T."/>
            <person name="Gao L."/>
            <person name="Zhang X."/>
            <person name="Wang H."/>
            <person name="Yang Z."/>
            <person name="Liu X."/>
            <person name="Jiang W."/>
            <person name="Mao L."/>
            <person name="Kong X."/>
            <person name="Jiao Y."/>
            <person name="Jia J."/>
        </authorList>
    </citation>
    <scope>NUCLEOTIDE SEQUENCE [LARGE SCALE GENOMIC DNA]</scope>
    <source>
        <strain evidence="9">cv. AL8/78</strain>
    </source>
</reference>
<reference evidence="8" key="5">
    <citation type="journal article" date="2021" name="G3 (Bethesda)">
        <title>Aegilops tauschii genome assembly Aet v5.0 features greater sequence contiguity and improved annotation.</title>
        <authorList>
            <person name="Wang L."/>
            <person name="Zhu T."/>
            <person name="Rodriguez J.C."/>
            <person name="Deal K.R."/>
            <person name="Dubcovsky J."/>
            <person name="McGuire P.E."/>
            <person name="Lux T."/>
            <person name="Spannagl M."/>
            <person name="Mayer K.F.X."/>
            <person name="Baldrich P."/>
            <person name="Meyers B.C."/>
            <person name="Huo N."/>
            <person name="Gu Y.Q."/>
            <person name="Zhou H."/>
            <person name="Devos K.M."/>
            <person name="Bennetzen J.L."/>
            <person name="Unver T."/>
            <person name="Budak H."/>
            <person name="Gulick P.J."/>
            <person name="Galiba G."/>
            <person name="Kalapos B."/>
            <person name="Nelson D.R."/>
            <person name="Li P."/>
            <person name="You F.M."/>
            <person name="Luo M.C."/>
            <person name="Dvorak J."/>
        </authorList>
    </citation>
    <scope>NUCLEOTIDE SEQUENCE [LARGE SCALE GENOMIC DNA]</scope>
    <source>
        <strain evidence="8">cv. AL8/78</strain>
    </source>
</reference>
<dbReference type="AlphaFoldDB" id="A0A453P6Y4"/>
<dbReference type="GO" id="GO:0034477">
    <property type="term" value="P:U6 snRNA 3'-end processing"/>
    <property type="evidence" value="ECO:0007669"/>
    <property type="project" value="InterPro"/>
</dbReference>
<dbReference type="PANTHER" id="PTHR13522">
    <property type="entry name" value="U6 SNRNA PHOSPHODIESTERASE 1"/>
    <property type="match status" value="1"/>
</dbReference>
<dbReference type="Gramene" id="AET6Gv20629400.11">
    <property type="protein sequence ID" value="AET6Gv20629400.11"/>
    <property type="gene ID" value="AET6Gv20629400"/>
</dbReference>
<dbReference type="EnsemblPlants" id="AET6Gv20629400.11">
    <property type="protein sequence ID" value="AET6Gv20629400.11"/>
    <property type="gene ID" value="AET6Gv20629400"/>
</dbReference>
<sequence length="147" mass="17096">MRRAASLVPDLYAVDADYALSELCKDEQKLEKVLLGREFHVSLGRTVGIQVHQIDSLVAMLRQKFQSQQRYWMEFNKWEHFVNDDSTRSFLSLEVTRTGLPEVCGSVCLHLLSIRITRLSICIYLFWSYGQLILSFLSTLYDKELTL</sequence>
<reference evidence="8" key="4">
    <citation type="submission" date="2019-03" db="UniProtKB">
        <authorList>
            <consortium name="EnsemblPlants"/>
        </authorList>
    </citation>
    <scope>IDENTIFICATION</scope>
</reference>
<dbReference type="GO" id="GO:0016829">
    <property type="term" value="F:lyase activity"/>
    <property type="evidence" value="ECO:0007669"/>
    <property type="project" value="UniProtKB-KW"/>
</dbReference>
<evidence type="ECO:0000256" key="6">
    <source>
        <dbReference type="ARBA" id="ARBA00030030"/>
    </source>
</evidence>
<dbReference type="GO" id="GO:0005634">
    <property type="term" value="C:nucleus"/>
    <property type="evidence" value="ECO:0007669"/>
    <property type="project" value="TreeGrafter"/>
</dbReference>
<evidence type="ECO:0000256" key="7">
    <source>
        <dbReference type="SAM" id="Phobius"/>
    </source>
</evidence>
<evidence type="ECO:0000256" key="1">
    <source>
        <dbReference type="ARBA" id="ARBA00022722"/>
    </source>
</evidence>
<evidence type="ECO:0000256" key="3">
    <source>
        <dbReference type="ARBA" id="ARBA00023239"/>
    </source>
</evidence>
<evidence type="ECO:0000256" key="4">
    <source>
        <dbReference type="ARBA" id="ARBA00023242"/>
    </source>
</evidence>
<keyword evidence="2" id="KW-0378">Hydrolase</keyword>
<reference evidence="9" key="1">
    <citation type="journal article" date="2014" name="Science">
        <title>Ancient hybridizations among the ancestral genomes of bread wheat.</title>
        <authorList>
            <consortium name="International Wheat Genome Sequencing Consortium,"/>
            <person name="Marcussen T."/>
            <person name="Sandve S.R."/>
            <person name="Heier L."/>
            <person name="Spannagl M."/>
            <person name="Pfeifer M."/>
            <person name="Jakobsen K.S."/>
            <person name="Wulff B.B."/>
            <person name="Steuernagel B."/>
            <person name="Mayer K.F."/>
            <person name="Olsen O.A."/>
        </authorList>
    </citation>
    <scope>NUCLEOTIDE SEQUENCE [LARGE SCALE GENOMIC DNA]</scope>
    <source>
        <strain evidence="9">cv. AL8/78</strain>
    </source>
</reference>
<evidence type="ECO:0000313" key="8">
    <source>
        <dbReference type="EnsemblPlants" id="AET6Gv20629400.11"/>
    </source>
</evidence>
<evidence type="ECO:0000256" key="5">
    <source>
        <dbReference type="ARBA" id="ARBA00029543"/>
    </source>
</evidence>
<protein>
    <recommendedName>
        <fullName evidence="5">U6 snRNA phosphodiesterase 1</fullName>
    </recommendedName>
    <alternativeName>
        <fullName evidence="6">3'-5' RNA exonuclease USB1</fullName>
    </alternativeName>
</protein>
<dbReference type="Gene3D" id="3.90.1140.10">
    <property type="entry name" value="Cyclic phosphodiesterase"/>
    <property type="match status" value="1"/>
</dbReference>
<accession>A0A453P6Y4</accession>
<keyword evidence="3" id="KW-0456">Lyase</keyword>
<keyword evidence="7" id="KW-0472">Membrane</keyword>
<keyword evidence="7" id="KW-0812">Transmembrane</keyword>
<dbReference type="PANTHER" id="PTHR13522:SF3">
    <property type="entry name" value="U6 SNRNA PHOSPHODIESTERASE 1"/>
    <property type="match status" value="1"/>
</dbReference>
<dbReference type="Pfam" id="PF09749">
    <property type="entry name" value="HVSL"/>
    <property type="match status" value="1"/>
</dbReference>
<evidence type="ECO:0000313" key="9">
    <source>
        <dbReference type="Proteomes" id="UP000015105"/>
    </source>
</evidence>
<dbReference type="Proteomes" id="UP000015105">
    <property type="component" value="Chromosome 6D"/>
</dbReference>
<reference evidence="8" key="3">
    <citation type="journal article" date="2017" name="Nature">
        <title>Genome sequence of the progenitor of the wheat D genome Aegilops tauschii.</title>
        <authorList>
            <person name="Luo M.C."/>
            <person name="Gu Y.Q."/>
            <person name="Puiu D."/>
            <person name="Wang H."/>
            <person name="Twardziok S.O."/>
            <person name="Deal K.R."/>
            <person name="Huo N."/>
            <person name="Zhu T."/>
            <person name="Wang L."/>
            <person name="Wang Y."/>
            <person name="McGuire P.E."/>
            <person name="Liu S."/>
            <person name="Long H."/>
            <person name="Ramasamy R.K."/>
            <person name="Rodriguez J.C."/>
            <person name="Van S.L."/>
            <person name="Yuan L."/>
            <person name="Wang Z."/>
            <person name="Xia Z."/>
            <person name="Xiao L."/>
            <person name="Anderson O.D."/>
            <person name="Ouyang S."/>
            <person name="Liang Y."/>
            <person name="Zimin A.V."/>
            <person name="Pertea G."/>
            <person name="Qi P."/>
            <person name="Bennetzen J.L."/>
            <person name="Dai X."/>
            <person name="Dawson M.W."/>
            <person name="Muller H.G."/>
            <person name="Kugler K."/>
            <person name="Rivarola-Duarte L."/>
            <person name="Spannagl M."/>
            <person name="Mayer K.F.X."/>
            <person name="Lu F.H."/>
            <person name="Bevan M.W."/>
            <person name="Leroy P."/>
            <person name="Li P."/>
            <person name="You F.M."/>
            <person name="Sun Q."/>
            <person name="Liu Z."/>
            <person name="Lyons E."/>
            <person name="Wicker T."/>
            <person name="Salzberg S.L."/>
            <person name="Devos K.M."/>
            <person name="Dvorak J."/>
        </authorList>
    </citation>
    <scope>NUCLEOTIDE SEQUENCE [LARGE SCALE GENOMIC DNA]</scope>
    <source>
        <strain evidence="8">cv. AL8/78</strain>
    </source>
</reference>
<evidence type="ECO:0000256" key="2">
    <source>
        <dbReference type="ARBA" id="ARBA00022801"/>
    </source>
</evidence>
<keyword evidence="1" id="KW-0540">Nuclease</keyword>
<organism evidence="8 9">
    <name type="scientific">Aegilops tauschii subsp. strangulata</name>
    <name type="common">Goatgrass</name>
    <dbReference type="NCBI Taxonomy" id="200361"/>
    <lineage>
        <taxon>Eukaryota</taxon>
        <taxon>Viridiplantae</taxon>
        <taxon>Streptophyta</taxon>
        <taxon>Embryophyta</taxon>
        <taxon>Tracheophyta</taxon>
        <taxon>Spermatophyta</taxon>
        <taxon>Magnoliopsida</taxon>
        <taxon>Liliopsida</taxon>
        <taxon>Poales</taxon>
        <taxon>Poaceae</taxon>
        <taxon>BOP clade</taxon>
        <taxon>Pooideae</taxon>
        <taxon>Triticodae</taxon>
        <taxon>Triticeae</taxon>
        <taxon>Triticinae</taxon>
        <taxon>Aegilops</taxon>
    </lineage>
</organism>
<dbReference type="GO" id="GO:0000175">
    <property type="term" value="F:3'-5'-RNA exonuclease activity"/>
    <property type="evidence" value="ECO:0007669"/>
    <property type="project" value="TreeGrafter"/>
</dbReference>
<feature type="transmembrane region" description="Helical" evidence="7">
    <location>
        <begin position="121"/>
        <end position="141"/>
    </location>
</feature>
<keyword evidence="4" id="KW-0539">Nucleus</keyword>
<dbReference type="InterPro" id="IPR027521">
    <property type="entry name" value="Usb1"/>
</dbReference>
<keyword evidence="9" id="KW-1185">Reference proteome</keyword>
<name>A0A453P6Y4_AEGTS</name>
<proteinExistence type="predicted"/>
<keyword evidence="7" id="KW-1133">Transmembrane helix</keyword>